<dbReference type="InParanoid" id="A0A163BG83"/>
<feature type="domain" description="C2H2-type" evidence="2">
    <location>
        <begin position="287"/>
        <end position="307"/>
    </location>
</feature>
<dbReference type="VEuPathDB" id="FungiDB:PHYBLDRAFT_138928"/>
<feature type="compositionally biased region" description="Polar residues" evidence="1">
    <location>
        <begin position="231"/>
        <end position="241"/>
    </location>
</feature>
<dbReference type="GeneID" id="28991018"/>
<feature type="domain" description="C2H2-type" evidence="2">
    <location>
        <begin position="258"/>
        <end position="280"/>
    </location>
</feature>
<feature type="region of interest" description="Disordered" evidence="1">
    <location>
        <begin position="215"/>
        <end position="244"/>
    </location>
</feature>
<dbReference type="Gene3D" id="3.30.160.60">
    <property type="entry name" value="Classic Zinc Finger"/>
    <property type="match status" value="1"/>
</dbReference>
<dbReference type="AlphaFoldDB" id="A0A163BG83"/>
<dbReference type="Proteomes" id="UP000077315">
    <property type="component" value="Unassembled WGS sequence"/>
</dbReference>
<protein>
    <submittedName>
        <fullName evidence="3">C2H2-type zinc finger transcription factor</fullName>
    </submittedName>
</protein>
<dbReference type="InterPro" id="IPR013087">
    <property type="entry name" value="Znf_C2H2_type"/>
</dbReference>
<evidence type="ECO:0000313" key="4">
    <source>
        <dbReference type="Proteomes" id="UP000077315"/>
    </source>
</evidence>
<evidence type="ECO:0000256" key="1">
    <source>
        <dbReference type="SAM" id="MobiDB-lite"/>
    </source>
</evidence>
<dbReference type="SMART" id="SM00355">
    <property type="entry name" value="ZnF_C2H2"/>
    <property type="match status" value="2"/>
</dbReference>
<evidence type="ECO:0000313" key="3">
    <source>
        <dbReference type="EMBL" id="OAD81381.1"/>
    </source>
</evidence>
<dbReference type="EMBL" id="KV440971">
    <property type="protein sequence ID" value="OAD81381.1"/>
    <property type="molecule type" value="Genomic_DNA"/>
</dbReference>
<gene>
    <name evidence="3" type="ORF">PHYBLDRAFT_138928</name>
</gene>
<organism evidence="3 4">
    <name type="scientific">Phycomyces blakesleeanus (strain ATCC 8743b / DSM 1359 / FGSC 10004 / NBRC 33097 / NRRL 1555)</name>
    <dbReference type="NCBI Taxonomy" id="763407"/>
    <lineage>
        <taxon>Eukaryota</taxon>
        <taxon>Fungi</taxon>
        <taxon>Fungi incertae sedis</taxon>
        <taxon>Mucoromycota</taxon>
        <taxon>Mucoromycotina</taxon>
        <taxon>Mucoromycetes</taxon>
        <taxon>Mucorales</taxon>
        <taxon>Phycomycetaceae</taxon>
        <taxon>Phycomyces</taxon>
    </lineage>
</organism>
<keyword evidence="4" id="KW-1185">Reference proteome</keyword>
<accession>A0A163BG83</accession>
<dbReference type="RefSeq" id="XP_018299421.1">
    <property type="nucleotide sequence ID" value="XM_018430112.1"/>
</dbReference>
<evidence type="ECO:0000259" key="2">
    <source>
        <dbReference type="SMART" id="SM00355"/>
    </source>
</evidence>
<reference evidence="4" key="1">
    <citation type="submission" date="2015-06" db="EMBL/GenBank/DDBJ databases">
        <title>Expansion of signal transduction pathways in fungi by whole-genome duplication.</title>
        <authorList>
            <consortium name="DOE Joint Genome Institute"/>
            <person name="Corrochano L.M."/>
            <person name="Kuo A."/>
            <person name="Marcet-Houben M."/>
            <person name="Polaino S."/>
            <person name="Salamov A."/>
            <person name="Villalobos J.M."/>
            <person name="Alvarez M.I."/>
            <person name="Avalos J."/>
            <person name="Benito E.P."/>
            <person name="Benoit I."/>
            <person name="Burger G."/>
            <person name="Camino L.P."/>
            <person name="Canovas D."/>
            <person name="Cerda-Olmedo E."/>
            <person name="Cheng J.-F."/>
            <person name="Dominguez A."/>
            <person name="Elias M."/>
            <person name="Eslava A.P."/>
            <person name="Glaser F."/>
            <person name="Grimwood J."/>
            <person name="Gutierrez G."/>
            <person name="Heitman J."/>
            <person name="Henrissat B."/>
            <person name="Iturriaga E.A."/>
            <person name="Lang B.F."/>
            <person name="Lavin J.L."/>
            <person name="Lee S."/>
            <person name="Li W."/>
            <person name="Lindquist E."/>
            <person name="Lopez-Garcia S."/>
            <person name="Luque E.M."/>
            <person name="Marcos A.T."/>
            <person name="Martin J."/>
            <person name="McCluskey K."/>
            <person name="Medina H.R."/>
            <person name="Miralles-Duran A."/>
            <person name="Miyazaki A."/>
            <person name="Munoz-Torres E."/>
            <person name="Oguiza J.A."/>
            <person name="Ohm R."/>
            <person name="Olmedo M."/>
            <person name="Orejas M."/>
            <person name="Ortiz-Castellanos L."/>
            <person name="Pisabarro A.G."/>
            <person name="Rodriguez-Romero J."/>
            <person name="Ruiz-Herrera J."/>
            <person name="Ruiz-Vazquez R."/>
            <person name="Sanz C."/>
            <person name="Schackwitz W."/>
            <person name="Schmutz J."/>
            <person name="Shahriari M."/>
            <person name="Shelest E."/>
            <person name="Silva-Franco F."/>
            <person name="Soanes D."/>
            <person name="Syed K."/>
            <person name="Tagua V.G."/>
            <person name="Talbot N.J."/>
            <person name="Thon M."/>
            <person name="De vries R.P."/>
            <person name="Wiebenga A."/>
            <person name="Yadav J.S."/>
            <person name="Braun E.L."/>
            <person name="Baker S."/>
            <person name="Garre V."/>
            <person name="Horwitz B."/>
            <person name="Torres-Martinez S."/>
            <person name="Idnurm A."/>
            <person name="Herrera-Estrella A."/>
            <person name="Gabaldon T."/>
            <person name="Grigoriev I.V."/>
        </authorList>
    </citation>
    <scope>NUCLEOTIDE SEQUENCE [LARGE SCALE GENOMIC DNA]</scope>
    <source>
        <strain evidence="4">NRRL 1555(-)</strain>
    </source>
</reference>
<sequence length="320" mass="36573">MDTPASCYTPTLNGSLSNINISLAVEKVLRSSNLDPHFWDFPVIENSYSQLSSFGFLPPDNLQPHYASKPPNTVPFYLFEDFFSLIGASDVQNSTYIKDLAMEYSPGTYPKPQIPQVGPFSSPSLLFAAQTLSSNIPTTFPSWTTPLIVPGQEKNMNAPLLNTNPCSFLPSSGLVSYSHKSPMISEDFDENNTTHNISFKNNKKYENYNKRNKITKNNKHNDYNKSHHNSHYGTTQTTDFHNPNARKSKERVYYSKLHMCGICDYWSDHKSNRDRHFVKHYPDHKKHKCPDCKSDFDSKYNLKRHILGSKRCKASQAQQQ</sequence>
<name>A0A163BG83_PHYB8</name>
<proteinExistence type="predicted"/>